<name>A0AAW9IGP8_CLOPF</name>
<dbReference type="Proteomes" id="UP001291306">
    <property type="component" value="Unassembled WGS sequence"/>
</dbReference>
<organism evidence="1 2">
    <name type="scientific">Clostridium perfringens</name>
    <dbReference type="NCBI Taxonomy" id="1502"/>
    <lineage>
        <taxon>Bacteria</taxon>
        <taxon>Bacillati</taxon>
        <taxon>Bacillota</taxon>
        <taxon>Clostridia</taxon>
        <taxon>Eubacteriales</taxon>
        <taxon>Clostridiaceae</taxon>
        <taxon>Clostridium</taxon>
    </lineage>
</organism>
<dbReference type="SUPFAM" id="SSF53328">
    <property type="entry name" value="Formyltransferase"/>
    <property type="match status" value="1"/>
</dbReference>
<dbReference type="PANTHER" id="PTHR11138">
    <property type="entry name" value="METHIONYL-TRNA FORMYLTRANSFERASE"/>
    <property type="match status" value="1"/>
</dbReference>
<dbReference type="AlphaFoldDB" id="A0AAW9IGP8"/>
<dbReference type="InterPro" id="IPR036477">
    <property type="entry name" value="Formyl_transf_N_sf"/>
</dbReference>
<dbReference type="PANTHER" id="PTHR11138:SF5">
    <property type="entry name" value="METHIONYL-TRNA FORMYLTRANSFERASE, MITOCHONDRIAL"/>
    <property type="match status" value="1"/>
</dbReference>
<dbReference type="EMBL" id="WNVC01000876">
    <property type="protein sequence ID" value="MDZ5000970.1"/>
    <property type="molecule type" value="Genomic_DNA"/>
</dbReference>
<evidence type="ECO:0000313" key="1">
    <source>
        <dbReference type="EMBL" id="MDZ5000970.1"/>
    </source>
</evidence>
<proteinExistence type="predicted"/>
<accession>A0AAW9IGP8</accession>
<reference evidence="1" key="1">
    <citation type="submission" date="2019-11" db="EMBL/GenBank/DDBJ databases">
        <title>Characterization of Clostridium perfringens isolates from swine manure treated agricultural soils.</title>
        <authorList>
            <person name="Wushke S.T."/>
        </authorList>
    </citation>
    <scope>NUCLEOTIDE SEQUENCE</scope>
    <source>
        <strain evidence="1">X26</strain>
    </source>
</reference>
<comment type="caution">
    <text evidence="1">The sequence shown here is derived from an EMBL/GenBank/DDBJ whole genome shotgun (WGS) entry which is preliminary data.</text>
</comment>
<dbReference type="Gene3D" id="3.40.50.170">
    <property type="entry name" value="Formyl transferase, N-terminal domain"/>
    <property type="match status" value="1"/>
</dbReference>
<evidence type="ECO:0000313" key="2">
    <source>
        <dbReference type="Proteomes" id="UP001291306"/>
    </source>
</evidence>
<sequence length="75" mass="8492">MKIVFMGTPDFSVPSLKKIIETYGVESVFTQPDKPKGRGKKMAYSPVKEVALENNITVFQPVKLKEDKEALDYLK</sequence>
<protein>
    <submittedName>
        <fullName evidence="1">Methionyl-tRNA formyltransferase</fullName>
    </submittedName>
</protein>
<gene>
    <name evidence="1" type="ORF">GNF79_18280</name>
</gene>
<feature type="non-terminal residue" evidence="1">
    <location>
        <position position="75"/>
    </location>
</feature>
<dbReference type="GO" id="GO:0005829">
    <property type="term" value="C:cytosol"/>
    <property type="evidence" value="ECO:0007669"/>
    <property type="project" value="TreeGrafter"/>
</dbReference>
<dbReference type="GO" id="GO:0004479">
    <property type="term" value="F:methionyl-tRNA formyltransferase activity"/>
    <property type="evidence" value="ECO:0007669"/>
    <property type="project" value="TreeGrafter"/>
</dbReference>